<sequence>MDNGSIVFAFFGLPLGMGLVVGSVIVVLGALMRLAWIVNRLAVILMTPDQ</sequence>
<proteinExistence type="predicted"/>
<evidence type="ECO:0000256" key="1">
    <source>
        <dbReference type="SAM" id="Phobius"/>
    </source>
</evidence>
<gene>
    <name evidence="2" type="ORF">AB0301_12740</name>
</gene>
<evidence type="ECO:0008006" key="4">
    <source>
        <dbReference type="Google" id="ProtNLM"/>
    </source>
</evidence>
<dbReference type="EMBL" id="JBFBMH010000019">
    <property type="protein sequence ID" value="MEW1975926.1"/>
    <property type="molecule type" value="Genomic_DNA"/>
</dbReference>
<name>A0ABV3LJF6_9MICO</name>
<keyword evidence="1" id="KW-1133">Transmembrane helix</keyword>
<evidence type="ECO:0000313" key="2">
    <source>
        <dbReference type="EMBL" id="MEW1975926.1"/>
    </source>
</evidence>
<reference evidence="2 3" key="1">
    <citation type="submission" date="2024-06" db="EMBL/GenBank/DDBJ databases">
        <title>The Natural Products Discovery Center: Release of the First 8490 Sequenced Strains for Exploring Actinobacteria Biosynthetic Diversity.</title>
        <authorList>
            <person name="Kalkreuter E."/>
            <person name="Kautsar S.A."/>
            <person name="Yang D."/>
            <person name="Bader C.D."/>
            <person name="Teijaro C.N."/>
            <person name="Fluegel L."/>
            <person name="Davis C.M."/>
            <person name="Simpson J.R."/>
            <person name="Lauterbach L."/>
            <person name="Steele A.D."/>
            <person name="Gui C."/>
            <person name="Meng S."/>
            <person name="Li G."/>
            <person name="Viehrig K."/>
            <person name="Ye F."/>
            <person name="Su P."/>
            <person name="Kiefer A.F."/>
            <person name="Nichols A."/>
            <person name="Cepeda A.J."/>
            <person name="Yan W."/>
            <person name="Fan B."/>
            <person name="Jiang Y."/>
            <person name="Adhikari A."/>
            <person name="Zheng C.-J."/>
            <person name="Schuster L."/>
            <person name="Cowan T.M."/>
            <person name="Smanski M.J."/>
            <person name="Chevrette M.G."/>
            <person name="De Carvalho L.P.S."/>
            <person name="Shen B."/>
        </authorList>
    </citation>
    <scope>NUCLEOTIDE SEQUENCE [LARGE SCALE GENOMIC DNA]</scope>
    <source>
        <strain evidence="2 3">NPDC077434</strain>
    </source>
</reference>
<dbReference type="Proteomes" id="UP001553715">
    <property type="component" value="Unassembled WGS sequence"/>
</dbReference>
<dbReference type="RefSeq" id="WP_160175013.1">
    <property type="nucleotide sequence ID" value="NZ_JAJVKR010000001.1"/>
</dbReference>
<keyword evidence="1" id="KW-0472">Membrane</keyword>
<protein>
    <recommendedName>
        <fullName evidence="4">DUF4282 domain-containing protein</fullName>
    </recommendedName>
</protein>
<feature type="transmembrane region" description="Helical" evidence="1">
    <location>
        <begin position="6"/>
        <end position="31"/>
    </location>
</feature>
<organism evidence="2 3">
    <name type="scientific">Microbacterium profundi</name>
    <dbReference type="NCBI Taxonomy" id="450380"/>
    <lineage>
        <taxon>Bacteria</taxon>
        <taxon>Bacillati</taxon>
        <taxon>Actinomycetota</taxon>
        <taxon>Actinomycetes</taxon>
        <taxon>Micrococcales</taxon>
        <taxon>Microbacteriaceae</taxon>
        <taxon>Microbacterium</taxon>
    </lineage>
</organism>
<keyword evidence="1" id="KW-0812">Transmembrane</keyword>
<accession>A0ABV3LJF6</accession>
<keyword evidence="3" id="KW-1185">Reference proteome</keyword>
<evidence type="ECO:0000313" key="3">
    <source>
        <dbReference type="Proteomes" id="UP001553715"/>
    </source>
</evidence>
<comment type="caution">
    <text evidence="2">The sequence shown here is derived from an EMBL/GenBank/DDBJ whole genome shotgun (WGS) entry which is preliminary data.</text>
</comment>